<protein>
    <submittedName>
        <fullName evidence="2">Uncharacterized protein</fullName>
    </submittedName>
</protein>
<proteinExistence type="predicted"/>
<dbReference type="EMBL" id="ANHY01000026">
    <property type="protein sequence ID" value="EKV26595.1"/>
    <property type="molecule type" value="Genomic_DNA"/>
</dbReference>
<dbReference type="Proteomes" id="UP000009881">
    <property type="component" value="Unassembled WGS sequence"/>
</dbReference>
<feature type="region of interest" description="Disordered" evidence="1">
    <location>
        <begin position="82"/>
        <end position="101"/>
    </location>
</feature>
<gene>
    <name evidence="2" type="ORF">C882_2222</name>
</gene>
<reference evidence="2 3" key="1">
    <citation type="journal article" date="2013" name="Genome Announc.">
        <title>Draft Genome Sequence of an Alphaproteobacterium, Caenispirillum salinarum AK4(T), Isolated from a Solar Saltern.</title>
        <authorList>
            <person name="Khatri I."/>
            <person name="Singh A."/>
            <person name="Korpole S."/>
            <person name="Pinnaka A.K."/>
            <person name="Subramanian S."/>
        </authorList>
    </citation>
    <scope>NUCLEOTIDE SEQUENCE [LARGE SCALE GENOMIC DNA]</scope>
    <source>
        <strain evidence="2 3">AK4</strain>
    </source>
</reference>
<dbReference type="AlphaFoldDB" id="K9GKR0"/>
<evidence type="ECO:0000313" key="3">
    <source>
        <dbReference type="Proteomes" id="UP000009881"/>
    </source>
</evidence>
<evidence type="ECO:0000313" key="2">
    <source>
        <dbReference type="EMBL" id="EKV26595.1"/>
    </source>
</evidence>
<organism evidence="2 3">
    <name type="scientific">Caenispirillum salinarum AK4</name>
    <dbReference type="NCBI Taxonomy" id="1238182"/>
    <lineage>
        <taxon>Bacteria</taxon>
        <taxon>Pseudomonadati</taxon>
        <taxon>Pseudomonadota</taxon>
        <taxon>Alphaproteobacteria</taxon>
        <taxon>Rhodospirillales</taxon>
        <taxon>Novispirillaceae</taxon>
        <taxon>Caenispirillum</taxon>
    </lineage>
</organism>
<accession>K9GKR0</accession>
<name>K9GKR0_9PROT</name>
<sequence>MTVSRHRLVEAVREAAYQCACPEGRRSVAAIRPDAPRLTVIEDATEAALACTQCFGECPCLQPLVQLINHCVMESRRPLGLHVPPDMRDDHGEPLSCIAGG</sequence>
<keyword evidence="3" id="KW-1185">Reference proteome</keyword>
<evidence type="ECO:0000256" key="1">
    <source>
        <dbReference type="SAM" id="MobiDB-lite"/>
    </source>
</evidence>
<dbReference type="RefSeq" id="WP_009542617.1">
    <property type="nucleotide sequence ID" value="NZ_ANHY01000026.1"/>
</dbReference>
<comment type="caution">
    <text evidence="2">The sequence shown here is derived from an EMBL/GenBank/DDBJ whole genome shotgun (WGS) entry which is preliminary data.</text>
</comment>